<dbReference type="RefSeq" id="XP_765040.1">
    <property type="nucleotide sequence ID" value="XM_759947.1"/>
</dbReference>
<comment type="caution">
    <text evidence="1">The sequence shown here is derived from an EMBL/GenBank/DDBJ whole genome shotgun (WGS) entry which is preliminary data.</text>
</comment>
<dbReference type="KEGG" id="tpv:TP02_0474"/>
<gene>
    <name evidence="1" type="ordered locus">TP02_0474</name>
</gene>
<dbReference type="eggNOG" id="ENOG502SDGI">
    <property type="taxonomic scope" value="Eukaryota"/>
</dbReference>
<dbReference type="Proteomes" id="UP000001949">
    <property type="component" value="Unassembled WGS sequence"/>
</dbReference>
<organism evidence="1 2">
    <name type="scientific">Theileria parva</name>
    <name type="common">East coast fever infection agent</name>
    <dbReference type="NCBI Taxonomy" id="5875"/>
    <lineage>
        <taxon>Eukaryota</taxon>
        <taxon>Sar</taxon>
        <taxon>Alveolata</taxon>
        <taxon>Apicomplexa</taxon>
        <taxon>Aconoidasida</taxon>
        <taxon>Piroplasmida</taxon>
        <taxon>Theileriidae</taxon>
        <taxon>Theileria</taxon>
    </lineage>
</organism>
<protein>
    <submittedName>
        <fullName evidence="1">Uncharacterized protein</fullName>
    </submittedName>
</protein>
<dbReference type="VEuPathDB" id="PiroplasmaDB:TpMuguga_02g00474"/>
<sequence>MFQWVQSERMTGKFYKGEFVDHLVPGGYVIGREWFVNLNNKSKLRIVDDEWYEPSSSVPPIEINNLNTQVFNDSLYTGDIINPKIGDIRITFYGSEDVEFSAIGKQTSSLLGEYQLKPNKKMVLVAAKFYDKQELQDYIYSQISKVNIEIIRIVLILLLTALVYEEIKSEKVHMF</sequence>
<evidence type="ECO:0000313" key="1">
    <source>
        <dbReference type="EMBL" id="EAN32757.1"/>
    </source>
</evidence>
<keyword evidence="2" id="KW-1185">Reference proteome</keyword>
<reference evidence="1 2" key="1">
    <citation type="journal article" date="2005" name="Science">
        <title>Genome sequence of Theileria parva, a bovine pathogen that transforms lymphocytes.</title>
        <authorList>
            <person name="Gardner M.J."/>
            <person name="Bishop R."/>
            <person name="Shah T."/>
            <person name="de Villiers E.P."/>
            <person name="Carlton J.M."/>
            <person name="Hall N."/>
            <person name="Ren Q."/>
            <person name="Paulsen I.T."/>
            <person name="Pain A."/>
            <person name="Berriman M."/>
            <person name="Wilson R.J.M."/>
            <person name="Sato S."/>
            <person name="Ralph S.A."/>
            <person name="Mann D.J."/>
            <person name="Xiong Z."/>
            <person name="Shallom S.J."/>
            <person name="Weidman J."/>
            <person name="Jiang L."/>
            <person name="Lynn J."/>
            <person name="Weaver B."/>
            <person name="Shoaibi A."/>
            <person name="Domingo A.R."/>
            <person name="Wasawo D."/>
            <person name="Crabtree J."/>
            <person name="Wortman J.R."/>
            <person name="Haas B."/>
            <person name="Angiuoli S.V."/>
            <person name="Creasy T.H."/>
            <person name="Lu C."/>
            <person name="Suh B."/>
            <person name="Silva J.C."/>
            <person name="Utterback T.R."/>
            <person name="Feldblyum T.V."/>
            <person name="Pertea M."/>
            <person name="Allen J."/>
            <person name="Nierman W.C."/>
            <person name="Taracha E.L.N."/>
            <person name="Salzberg S.L."/>
            <person name="White O.R."/>
            <person name="Fitzhugh H.A."/>
            <person name="Morzaria S."/>
            <person name="Venter J.C."/>
            <person name="Fraser C.M."/>
            <person name="Nene V."/>
        </authorList>
    </citation>
    <scope>NUCLEOTIDE SEQUENCE [LARGE SCALE GENOMIC DNA]</scope>
    <source>
        <strain evidence="1 2">Muguga</strain>
    </source>
</reference>
<dbReference type="InParanoid" id="Q4N516"/>
<dbReference type="GeneID" id="3501929"/>
<accession>Q4N516</accession>
<dbReference type="AlphaFoldDB" id="Q4N516"/>
<dbReference type="InterPro" id="IPR012430">
    <property type="entry name" value="TMEM43_fam"/>
</dbReference>
<name>Q4N516_THEPA</name>
<dbReference type="Pfam" id="PF07787">
    <property type="entry name" value="TMEM43"/>
    <property type="match status" value="1"/>
</dbReference>
<proteinExistence type="predicted"/>
<dbReference type="EMBL" id="AAGK01000002">
    <property type="protein sequence ID" value="EAN32757.1"/>
    <property type="molecule type" value="Genomic_DNA"/>
</dbReference>
<dbReference type="STRING" id="5875.Q4N516"/>
<evidence type="ECO:0000313" key="2">
    <source>
        <dbReference type="Proteomes" id="UP000001949"/>
    </source>
</evidence>